<dbReference type="PANTHER" id="PTHR33516:SF2">
    <property type="entry name" value="LEXA REPRESSOR-RELATED"/>
    <property type="match status" value="1"/>
</dbReference>
<dbReference type="GO" id="GO:0009432">
    <property type="term" value="P:SOS response"/>
    <property type="evidence" value="ECO:0007669"/>
    <property type="project" value="UniProtKB-UniRule"/>
</dbReference>
<comment type="caution">
    <text evidence="12">Lacks conserved residue(s) required for the propagation of feature annotation.</text>
</comment>
<reference evidence="16 17" key="1">
    <citation type="submission" date="2020-08" db="EMBL/GenBank/DDBJ databases">
        <title>Bridging the membrane lipid divide: bacteria of the FCB group superphylum have the potential to synthesize archaeal ether lipids.</title>
        <authorList>
            <person name="Villanueva L."/>
            <person name="Von Meijenfeldt F.A.B."/>
            <person name="Westbye A.B."/>
            <person name="Yadav S."/>
            <person name="Hopmans E.C."/>
            <person name="Dutilh B.E."/>
            <person name="Sinninghe Damste J.S."/>
        </authorList>
    </citation>
    <scope>NUCLEOTIDE SEQUENCE [LARGE SCALE GENOMIC DNA]</scope>
    <source>
        <strain evidence="16">NIOZ-UU30</strain>
    </source>
</reference>
<comment type="subunit">
    <text evidence="12">Homodimer.</text>
</comment>
<dbReference type="Pfam" id="PF01726">
    <property type="entry name" value="LexA_DNA_bind"/>
    <property type="match status" value="1"/>
</dbReference>
<feature type="active site" description="For autocatalytic cleavage activity" evidence="12">
    <location>
        <position position="165"/>
    </location>
</feature>
<dbReference type="SUPFAM" id="SSF51306">
    <property type="entry name" value="LexA/Signal peptidase"/>
    <property type="match status" value="1"/>
</dbReference>
<dbReference type="Proteomes" id="UP000603434">
    <property type="component" value="Unassembled WGS sequence"/>
</dbReference>
<dbReference type="GO" id="GO:0003677">
    <property type="term" value="F:DNA binding"/>
    <property type="evidence" value="ECO:0007669"/>
    <property type="project" value="UniProtKB-UniRule"/>
</dbReference>
<dbReference type="InterPro" id="IPR036390">
    <property type="entry name" value="WH_DNA-bd_sf"/>
</dbReference>
<comment type="caution">
    <text evidence="16">The sequence shown here is derived from an EMBL/GenBank/DDBJ whole genome shotgun (WGS) entry which is preliminary data.</text>
</comment>
<keyword evidence="3 12" id="KW-0235">DNA replication</keyword>
<evidence type="ECO:0000259" key="14">
    <source>
        <dbReference type="Pfam" id="PF00717"/>
    </source>
</evidence>
<keyword evidence="7 12" id="KW-0805">Transcription regulation</keyword>
<dbReference type="EMBL" id="JACNJH010000102">
    <property type="protein sequence ID" value="MBC8360727.1"/>
    <property type="molecule type" value="Genomic_DNA"/>
</dbReference>
<dbReference type="InterPro" id="IPR050077">
    <property type="entry name" value="LexA_repressor"/>
</dbReference>
<evidence type="ECO:0000256" key="3">
    <source>
        <dbReference type="ARBA" id="ARBA00022705"/>
    </source>
</evidence>
<evidence type="ECO:0000256" key="11">
    <source>
        <dbReference type="ARBA" id="ARBA00023236"/>
    </source>
</evidence>
<keyword evidence="11 12" id="KW-0742">SOS response</keyword>
<dbReference type="FunFam" id="2.10.109.10:FF:000001">
    <property type="entry name" value="LexA repressor"/>
    <property type="match status" value="1"/>
</dbReference>
<feature type="site" description="Cleavage; by autolysis" evidence="12">
    <location>
        <begin position="92"/>
        <end position="93"/>
    </location>
</feature>
<dbReference type="GO" id="GO:0004252">
    <property type="term" value="F:serine-type endopeptidase activity"/>
    <property type="evidence" value="ECO:0007669"/>
    <property type="project" value="UniProtKB-UniRule"/>
</dbReference>
<name>A0A8J6TI80_9BACT</name>
<feature type="domain" description="Peptidase S24/S26A/S26B/S26C" evidence="14">
    <location>
        <begin position="85"/>
        <end position="200"/>
    </location>
</feature>
<organism evidence="16 17">
    <name type="scientific">Candidatus Desulfatibia profunda</name>
    <dbReference type="NCBI Taxonomy" id="2841695"/>
    <lineage>
        <taxon>Bacteria</taxon>
        <taxon>Pseudomonadati</taxon>
        <taxon>Thermodesulfobacteriota</taxon>
        <taxon>Desulfobacteria</taxon>
        <taxon>Desulfobacterales</taxon>
        <taxon>Desulfobacterales incertae sedis</taxon>
        <taxon>Candidatus Desulfatibia</taxon>
    </lineage>
</organism>
<dbReference type="InterPro" id="IPR036388">
    <property type="entry name" value="WH-like_DNA-bd_sf"/>
</dbReference>
<evidence type="ECO:0000256" key="7">
    <source>
        <dbReference type="ARBA" id="ARBA00023015"/>
    </source>
</evidence>
<dbReference type="GO" id="GO:0006281">
    <property type="term" value="P:DNA repair"/>
    <property type="evidence" value="ECO:0007669"/>
    <property type="project" value="UniProtKB-UniRule"/>
</dbReference>
<evidence type="ECO:0000256" key="12">
    <source>
        <dbReference type="HAMAP-Rule" id="MF_00015"/>
    </source>
</evidence>
<keyword evidence="9 12" id="KW-0804">Transcription</keyword>
<dbReference type="HAMAP" id="MF_00015">
    <property type="entry name" value="LexA"/>
    <property type="match status" value="1"/>
</dbReference>
<dbReference type="AlphaFoldDB" id="A0A8J6TI80"/>
<comment type="similarity">
    <text evidence="1 12 13">Belongs to the peptidase S24 family.</text>
</comment>
<dbReference type="PRINTS" id="PR00726">
    <property type="entry name" value="LEXASERPTASE"/>
</dbReference>
<comment type="function">
    <text evidence="12">Represses a number of genes involved in the response to DNA damage (SOS response), including recA and lexA. In the presence of single-stranded DNA, RecA interacts with LexA causing an autocatalytic cleavage which disrupts the DNA-binding part of LexA, leading to derepression of the SOS regulon and eventually DNA repair.</text>
</comment>
<dbReference type="InterPro" id="IPR039418">
    <property type="entry name" value="LexA-like"/>
</dbReference>
<dbReference type="PANTHER" id="PTHR33516">
    <property type="entry name" value="LEXA REPRESSOR"/>
    <property type="match status" value="1"/>
</dbReference>
<proteinExistence type="inferred from homology"/>
<dbReference type="CDD" id="cd06529">
    <property type="entry name" value="S24_LexA-like"/>
    <property type="match status" value="1"/>
</dbReference>
<dbReference type="Gene3D" id="1.10.10.10">
    <property type="entry name" value="Winged helix-like DNA-binding domain superfamily/Winged helix DNA-binding domain"/>
    <property type="match status" value="1"/>
</dbReference>
<evidence type="ECO:0000256" key="2">
    <source>
        <dbReference type="ARBA" id="ARBA00022491"/>
    </source>
</evidence>
<dbReference type="GO" id="GO:0006508">
    <property type="term" value="P:proteolysis"/>
    <property type="evidence" value="ECO:0007669"/>
    <property type="project" value="InterPro"/>
</dbReference>
<evidence type="ECO:0000256" key="8">
    <source>
        <dbReference type="ARBA" id="ARBA00023125"/>
    </source>
</evidence>
<evidence type="ECO:0000313" key="16">
    <source>
        <dbReference type="EMBL" id="MBC8360727.1"/>
    </source>
</evidence>
<dbReference type="GO" id="GO:0006260">
    <property type="term" value="P:DNA replication"/>
    <property type="evidence" value="ECO:0007669"/>
    <property type="project" value="UniProtKB-UniRule"/>
</dbReference>
<comment type="catalytic activity">
    <reaction evidence="12">
        <text>Hydrolysis of Ala-|-Gly bond in repressor LexA.</text>
        <dbReference type="EC" id="3.4.21.88"/>
    </reaction>
</comment>
<protein>
    <recommendedName>
        <fullName evidence="12">LexA repressor</fullName>
        <ecNumber evidence="12">3.4.21.88</ecNumber>
    </recommendedName>
</protein>
<evidence type="ECO:0000256" key="1">
    <source>
        <dbReference type="ARBA" id="ARBA00007484"/>
    </source>
</evidence>
<evidence type="ECO:0000256" key="10">
    <source>
        <dbReference type="ARBA" id="ARBA00023204"/>
    </source>
</evidence>
<dbReference type="InterPro" id="IPR006199">
    <property type="entry name" value="LexA_DNA-bd_dom"/>
</dbReference>
<keyword evidence="4 12" id="KW-0227">DNA damage</keyword>
<feature type="domain" description="LexA repressor DNA-binding" evidence="15">
    <location>
        <begin position="4"/>
        <end position="65"/>
    </location>
</feature>
<dbReference type="InterPro" id="IPR015927">
    <property type="entry name" value="Peptidase_S24_S26A/B/C"/>
</dbReference>
<dbReference type="EC" id="3.4.21.88" evidence="12"/>
<dbReference type="Gene3D" id="2.10.109.10">
    <property type="entry name" value="Umud Fragment, subunit A"/>
    <property type="match status" value="1"/>
</dbReference>
<sequence length="212" mass="23642">MQPELTAKQQQFLGYLEREILRTGKAPSLRRAAADMGVSHAAVSQMVRALEDKGTIRRDGRYSRTIHLLNRARETSGVMRWREVPIIGSIAAGLPLYAQQEWDGSVVVDAAVFRGLNLFALRVKGDSMKGAAILDGDLAICEPRQFAENGEIIVALINQEEATVKRFFRREKHIELCPENSAHTPKTYTFDEVLVQGKVVGVQRGPDVMKKL</sequence>
<keyword evidence="6 12" id="KW-0068">Autocatalytic cleavage</keyword>
<keyword evidence="8 12" id="KW-0238">DNA-binding</keyword>
<evidence type="ECO:0000313" key="17">
    <source>
        <dbReference type="Proteomes" id="UP000603434"/>
    </source>
</evidence>
<gene>
    <name evidence="12 16" type="primary">lexA</name>
    <name evidence="16" type="ORF">H8E23_04965</name>
</gene>
<keyword evidence="10 12" id="KW-0234">DNA repair</keyword>
<dbReference type="InterPro" id="IPR006200">
    <property type="entry name" value="LexA"/>
</dbReference>
<evidence type="ECO:0000256" key="4">
    <source>
        <dbReference type="ARBA" id="ARBA00022763"/>
    </source>
</evidence>
<dbReference type="Pfam" id="PF00717">
    <property type="entry name" value="Peptidase_S24"/>
    <property type="match status" value="1"/>
</dbReference>
<keyword evidence="2 12" id="KW-0678">Repressor</keyword>
<evidence type="ECO:0000259" key="15">
    <source>
        <dbReference type="Pfam" id="PF01726"/>
    </source>
</evidence>
<evidence type="ECO:0000256" key="13">
    <source>
        <dbReference type="RuleBase" id="RU003991"/>
    </source>
</evidence>
<accession>A0A8J6TI80</accession>
<dbReference type="InterPro" id="IPR036286">
    <property type="entry name" value="LexA/Signal_pep-like_sf"/>
</dbReference>
<evidence type="ECO:0000256" key="5">
    <source>
        <dbReference type="ARBA" id="ARBA00022801"/>
    </source>
</evidence>
<dbReference type="GO" id="GO:0045892">
    <property type="term" value="P:negative regulation of DNA-templated transcription"/>
    <property type="evidence" value="ECO:0007669"/>
    <property type="project" value="UniProtKB-UniRule"/>
</dbReference>
<keyword evidence="5 12" id="KW-0378">Hydrolase</keyword>
<feature type="active site" description="For autocatalytic cleavage activity" evidence="12">
    <location>
        <position position="127"/>
    </location>
</feature>
<dbReference type="NCBIfam" id="TIGR00498">
    <property type="entry name" value="lexA"/>
    <property type="match status" value="1"/>
</dbReference>
<dbReference type="SUPFAM" id="SSF46785">
    <property type="entry name" value="Winged helix' DNA-binding domain"/>
    <property type="match status" value="1"/>
</dbReference>
<dbReference type="InterPro" id="IPR006197">
    <property type="entry name" value="Peptidase_S24_LexA"/>
</dbReference>
<evidence type="ECO:0000256" key="6">
    <source>
        <dbReference type="ARBA" id="ARBA00022813"/>
    </source>
</evidence>
<evidence type="ECO:0000256" key="9">
    <source>
        <dbReference type="ARBA" id="ARBA00023163"/>
    </source>
</evidence>